<feature type="domain" description="N-acetyltransferase" evidence="2">
    <location>
        <begin position="8"/>
        <end position="168"/>
    </location>
</feature>
<dbReference type="PANTHER" id="PTHR43792:SF1">
    <property type="entry name" value="N-ACETYLTRANSFERASE DOMAIN-CONTAINING PROTEIN"/>
    <property type="match status" value="1"/>
</dbReference>
<keyword evidence="1" id="KW-0472">Membrane</keyword>
<dbReference type="PROSITE" id="PS51186">
    <property type="entry name" value="GNAT"/>
    <property type="match status" value="1"/>
</dbReference>
<protein>
    <submittedName>
        <fullName evidence="3">GCN5-related N-acetyltransferase</fullName>
    </submittedName>
</protein>
<gene>
    <name evidence="3" type="ordered locus">Amir_3663</name>
</gene>
<evidence type="ECO:0000256" key="1">
    <source>
        <dbReference type="SAM" id="Phobius"/>
    </source>
</evidence>
<dbReference type="eggNOG" id="COG2764">
    <property type="taxonomic scope" value="Bacteria"/>
</dbReference>
<organism evidence="3 4">
    <name type="scientific">Actinosynnema mirum (strain ATCC 29888 / DSM 43827 / JCM 3225 / NBRC 14064 / NCIMB 13271 / NRRL B-12336 / IMRU 3971 / 101)</name>
    <dbReference type="NCBI Taxonomy" id="446462"/>
    <lineage>
        <taxon>Bacteria</taxon>
        <taxon>Bacillati</taxon>
        <taxon>Actinomycetota</taxon>
        <taxon>Actinomycetes</taxon>
        <taxon>Pseudonocardiales</taxon>
        <taxon>Pseudonocardiaceae</taxon>
        <taxon>Actinosynnema</taxon>
    </lineage>
</organism>
<dbReference type="HOGENOM" id="CLU_951979_0_0_11"/>
<dbReference type="AlphaFoldDB" id="C6WBY0"/>
<dbReference type="KEGG" id="ami:Amir_3663"/>
<keyword evidence="4" id="KW-1185">Reference proteome</keyword>
<dbReference type="InterPro" id="IPR000182">
    <property type="entry name" value="GNAT_dom"/>
</dbReference>
<sequence>MDLRTSRLELLPLDPDEHAEALHAVYGDPAVMRWWTCPERASVERTRQLLTEELAGPGALLWAVRRAEDGAVIGVTGLLGGVALPGLTWILARRAWGRGFAAEAAAAVVDHAFRHVGHDRVEAWVESTNTRSIAVCRKVGLTERGRFVQRYGHRDRPHEMIVLGRAGTPDPVSVVHLQPVVQVVDVAATAALLVAVLGARVSFIAGEPAHVAGIVLGPWSTGPGLRLVRPPRGECAPVELVLDVGPGFVGLRESALASGVAGVEPIVDQPWGRREFALRLPEGHRVVLSTPS</sequence>
<reference evidence="3 4" key="1">
    <citation type="journal article" date="2009" name="Stand. Genomic Sci.">
        <title>Complete genome sequence of Actinosynnema mirum type strain (101).</title>
        <authorList>
            <person name="Land M."/>
            <person name="Lapidus A."/>
            <person name="Mayilraj S."/>
            <person name="Chen F."/>
            <person name="Copeland A."/>
            <person name="Del Rio T.G."/>
            <person name="Nolan M."/>
            <person name="Lucas S."/>
            <person name="Tice H."/>
            <person name="Cheng J.F."/>
            <person name="Chertkov O."/>
            <person name="Bruce D."/>
            <person name="Goodwin L."/>
            <person name="Pitluck S."/>
            <person name="Rohde M."/>
            <person name="Goker M."/>
            <person name="Pati A."/>
            <person name="Ivanova N."/>
            <person name="Mavromatis K."/>
            <person name="Chen A."/>
            <person name="Palaniappan K."/>
            <person name="Hauser L."/>
            <person name="Chang Y.J."/>
            <person name="Jeffries C.C."/>
            <person name="Brettin T."/>
            <person name="Detter J.C."/>
            <person name="Han C."/>
            <person name="Chain P."/>
            <person name="Tindall B.J."/>
            <person name="Bristow J."/>
            <person name="Eisen J.A."/>
            <person name="Markowitz V."/>
            <person name="Hugenholtz P."/>
            <person name="Kyrpides N.C."/>
            <person name="Klenk H.P."/>
        </authorList>
    </citation>
    <scope>NUCLEOTIDE SEQUENCE [LARGE SCALE GENOMIC DNA]</scope>
    <source>
        <strain evidence="4">ATCC 29888 / DSM 43827 / JCM 3225 / NBRC 14064 / NCIMB 13271 / NRRL B-12336 / IMRU 3971 / 101</strain>
    </source>
</reference>
<dbReference type="EMBL" id="CP001630">
    <property type="protein sequence ID" value="ACU37547.1"/>
    <property type="molecule type" value="Genomic_DNA"/>
</dbReference>
<evidence type="ECO:0000313" key="3">
    <source>
        <dbReference type="EMBL" id="ACU37547.1"/>
    </source>
</evidence>
<dbReference type="InterPro" id="IPR016181">
    <property type="entry name" value="Acyl_CoA_acyltransferase"/>
</dbReference>
<evidence type="ECO:0000259" key="2">
    <source>
        <dbReference type="PROSITE" id="PS51186"/>
    </source>
</evidence>
<dbReference type="Gene3D" id="3.10.180.10">
    <property type="entry name" value="2,3-Dihydroxybiphenyl 1,2-Dioxygenase, domain 1"/>
    <property type="match status" value="1"/>
</dbReference>
<keyword evidence="1" id="KW-1133">Transmembrane helix</keyword>
<dbReference type="Pfam" id="PF13302">
    <property type="entry name" value="Acetyltransf_3"/>
    <property type="match status" value="1"/>
</dbReference>
<name>C6WBY0_ACTMD</name>
<dbReference type="PANTHER" id="PTHR43792">
    <property type="entry name" value="GNAT FAMILY, PUTATIVE (AFU_ORTHOLOGUE AFUA_3G00765)-RELATED-RELATED"/>
    <property type="match status" value="1"/>
</dbReference>
<dbReference type="SUPFAM" id="SSF54593">
    <property type="entry name" value="Glyoxalase/Bleomycin resistance protein/Dihydroxybiphenyl dioxygenase"/>
    <property type="match status" value="1"/>
</dbReference>
<dbReference type="SUPFAM" id="SSF55729">
    <property type="entry name" value="Acyl-CoA N-acyltransferases (Nat)"/>
    <property type="match status" value="1"/>
</dbReference>
<keyword evidence="3" id="KW-0808">Transferase</keyword>
<proteinExistence type="predicted"/>
<dbReference type="InterPro" id="IPR029068">
    <property type="entry name" value="Glyas_Bleomycin-R_OHBP_Dase"/>
</dbReference>
<dbReference type="Gene3D" id="3.40.630.30">
    <property type="match status" value="1"/>
</dbReference>
<dbReference type="eggNOG" id="COG1670">
    <property type="taxonomic scope" value="Bacteria"/>
</dbReference>
<dbReference type="RefSeq" id="WP_015802434.1">
    <property type="nucleotide sequence ID" value="NC_013093.1"/>
</dbReference>
<accession>C6WBY0</accession>
<feature type="transmembrane region" description="Helical" evidence="1">
    <location>
        <begin position="71"/>
        <end position="92"/>
    </location>
</feature>
<dbReference type="GO" id="GO:0016747">
    <property type="term" value="F:acyltransferase activity, transferring groups other than amino-acyl groups"/>
    <property type="evidence" value="ECO:0007669"/>
    <property type="project" value="InterPro"/>
</dbReference>
<evidence type="ECO:0000313" key="4">
    <source>
        <dbReference type="Proteomes" id="UP000002213"/>
    </source>
</evidence>
<keyword evidence="1" id="KW-0812">Transmembrane</keyword>
<dbReference type="InterPro" id="IPR051531">
    <property type="entry name" value="N-acetyltransferase"/>
</dbReference>
<dbReference type="STRING" id="446462.Amir_3663"/>
<dbReference type="Proteomes" id="UP000002213">
    <property type="component" value="Chromosome"/>
</dbReference>
<dbReference type="OrthoDB" id="3681341at2"/>